<dbReference type="Gene3D" id="2.10.109.10">
    <property type="entry name" value="Umud Fragment, subunit A"/>
    <property type="match status" value="1"/>
</dbReference>
<keyword evidence="2" id="KW-0472">Membrane</keyword>
<sequence length="189" mass="21346">MDKRIFIIVIIAILFISISIYNYKAFIKKPTFDNIVSQNNCDIKIEERIVRGNSLSGLIESGQTVEILFGFYDCNEIKREDRVVYNYAGDSEPIIKIVKGIPDDKFQLKKSGADCWNILINGGILGNSQNMPYCFSEHGYRMLSLYEKDYNGIIPQDVYLILGNLAEGSLDSARFGLIGKNDILGKAIR</sequence>
<dbReference type="SUPFAM" id="SSF51306">
    <property type="entry name" value="LexA/Signal peptidase"/>
    <property type="match status" value="1"/>
</dbReference>
<comment type="catalytic activity">
    <reaction evidence="2">
        <text>Cleavage of hydrophobic, N-terminal signal or leader sequences from secreted and periplasmic proteins.</text>
        <dbReference type="EC" id="3.4.21.89"/>
    </reaction>
</comment>
<keyword evidence="2" id="KW-1133">Transmembrane helix</keyword>
<keyword evidence="2" id="KW-0812">Transmembrane</keyword>
<dbReference type="EC" id="3.4.21.89" evidence="2"/>
<accession>A0A2M6K869</accession>
<comment type="subcellular location">
    <subcellularLocation>
        <location evidence="2">Membrane</location>
        <topology evidence="2">Single-pass type II membrane protein</topology>
    </subcellularLocation>
</comment>
<dbReference type="InterPro" id="IPR019533">
    <property type="entry name" value="Peptidase_S26"/>
</dbReference>
<dbReference type="NCBIfam" id="TIGR02227">
    <property type="entry name" value="sigpep_I_bact"/>
    <property type="match status" value="1"/>
</dbReference>
<evidence type="ECO:0000256" key="1">
    <source>
        <dbReference type="PIRSR" id="PIRSR600223-1"/>
    </source>
</evidence>
<feature type="active site" evidence="1">
    <location>
        <position position="96"/>
    </location>
</feature>
<comment type="similarity">
    <text evidence="2">Belongs to the peptidase S26 family.</text>
</comment>
<name>A0A2M6K869_9BACT</name>
<dbReference type="GO" id="GO:0009003">
    <property type="term" value="F:signal peptidase activity"/>
    <property type="evidence" value="ECO:0007669"/>
    <property type="project" value="UniProtKB-EC"/>
</dbReference>
<dbReference type="Proteomes" id="UP000230869">
    <property type="component" value="Unassembled WGS sequence"/>
</dbReference>
<feature type="active site" evidence="1">
    <location>
        <position position="54"/>
    </location>
</feature>
<organism evidence="4 5">
    <name type="scientific">Candidatus Falkowbacteria bacterium CG11_big_fil_rev_8_21_14_0_20_39_10</name>
    <dbReference type="NCBI Taxonomy" id="1974570"/>
    <lineage>
        <taxon>Bacteria</taxon>
        <taxon>Candidatus Falkowiibacteriota</taxon>
    </lineage>
</organism>
<dbReference type="AlphaFoldDB" id="A0A2M6K869"/>
<gene>
    <name evidence="4" type="primary">lepB</name>
    <name evidence="4" type="ORF">COV49_04450</name>
</gene>
<feature type="transmembrane region" description="Helical" evidence="2">
    <location>
        <begin position="6"/>
        <end position="23"/>
    </location>
</feature>
<evidence type="ECO:0000313" key="4">
    <source>
        <dbReference type="EMBL" id="PIR12753.1"/>
    </source>
</evidence>
<dbReference type="InterPro" id="IPR036286">
    <property type="entry name" value="LexA/Signal_pep-like_sf"/>
</dbReference>
<keyword evidence="2" id="KW-0378">Hydrolase</keyword>
<protein>
    <recommendedName>
        <fullName evidence="2">Signal peptidase I</fullName>
        <ecNumber evidence="2">3.4.21.89</ecNumber>
    </recommendedName>
</protein>
<keyword evidence="2" id="KW-0645">Protease</keyword>
<dbReference type="GO" id="GO:0016020">
    <property type="term" value="C:membrane"/>
    <property type="evidence" value="ECO:0007669"/>
    <property type="project" value="UniProtKB-SubCell"/>
</dbReference>
<evidence type="ECO:0000313" key="5">
    <source>
        <dbReference type="Proteomes" id="UP000230869"/>
    </source>
</evidence>
<dbReference type="EMBL" id="PCWW01000073">
    <property type="protein sequence ID" value="PIR12753.1"/>
    <property type="molecule type" value="Genomic_DNA"/>
</dbReference>
<reference evidence="4 5" key="1">
    <citation type="submission" date="2017-09" db="EMBL/GenBank/DDBJ databases">
        <title>Depth-based differentiation of microbial function through sediment-hosted aquifers and enrichment of novel symbionts in the deep terrestrial subsurface.</title>
        <authorList>
            <person name="Probst A.J."/>
            <person name="Ladd B."/>
            <person name="Jarett J.K."/>
            <person name="Geller-Mcgrath D.E."/>
            <person name="Sieber C.M."/>
            <person name="Emerson J.B."/>
            <person name="Anantharaman K."/>
            <person name="Thomas B.C."/>
            <person name="Malmstrom R."/>
            <person name="Stieglmeier M."/>
            <person name="Klingl A."/>
            <person name="Woyke T."/>
            <person name="Ryan C.M."/>
            <person name="Banfield J.F."/>
        </authorList>
    </citation>
    <scope>NUCLEOTIDE SEQUENCE [LARGE SCALE GENOMIC DNA]</scope>
    <source>
        <strain evidence="4">CG11_big_fil_rev_8_21_14_0_20_39_10</strain>
    </source>
</reference>
<dbReference type="Pfam" id="PF10502">
    <property type="entry name" value="Peptidase_S26"/>
    <property type="match status" value="1"/>
</dbReference>
<feature type="domain" description="Peptidase S26" evidence="3">
    <location>
        <begin position="47"/>
        <end position="187"/>
    </location>
</feature>
<dbReference type="GO" id="GO:0006465">
    <property type="term" value="P:signal peptide processing"/>
    <property type="evidence" value="ECO:0007669"/>
    <property type="project" value="InterPro"/>
</dbReference>
<dbReference type="GO" id="GO:0004252">
    <property type="term" value="F:serine-type endopeptidase activity"/>
    <property type="evidence" value="ECO:0007669"/>
    <property type="project" value="InterPro"/>
</dbReference>
<comment type="caution">
    <text evidence="4">The sequence shown here is derived from an EMBL/GenBank/DDBJ whole genome shotgun (WGS) entry which is preliminary data.</text>
</comment>
<evidence type="ECO:0000256" key="2">
    <source>
        <dbReference type="RuleBase" id="RU362042"/>
    </source>
</evidence>
<evidence type="ECO:0000259" key="3">
    <source>
        <dbReference type="Pfam" id="PF10502"/>
    </source>
</evidence>
<dbReference type="InterPro" id="IPR000223">
    <property type="entry name" value="Pept_S26A_signal_pept_1"/>
</dbReference>
<proteinExistence type="inferred from homology"/>